<dbReference type="PANTHER" id="PTHR40018:SF1">
    <property type="entry name" value="[PSI+] INDUCTION PROTEIN 2"/>
    <property type="match status" value="1"/>
</dbReference>
<name>A0A136JFA0_9PEZI</name>
<feature type="compositionally biased region" description="Polar residues" evidence="1">
    <location>
        <begin position="428"/>
        <end position="463"/>
    </location>
</feature>
<sequence length="578" mass="61348">MPHVGVAMARSLQDGGFVDSVRGLLARSMVAALGERQSLSNSVSNGVSDVKTAFSSWGNCMAVTYCKWPVIGVIIVGSLIAISIIWCCARCLCCGVSCCCSCFQCFKCCGNCCGMCDPPGGRKHKHLDEPFPPQQYPNQAYHAQAPMDYGPRPTAPPAPMQREIPQYATFESDKKDADSLPAMPTWNEGGSKKVMVEEELEMEPLKKPTPTETVAAVGAGRTISPRPGPGYASPAAVSPYGPPQGGRAGQNGYMGAASSPYAQQETGYFNNGNEYGQQPAAYGTHQGQEYGVEQAYGGAAGAMAMGRQQHSQQGQDMHAYGNQSTNQGYDQQGYPQSQTPRPYGDEYGRSVTPGAMARSGTPGSAMRANGYNRPPPGAYGYDEQARLGTPGPQGAAGYRSSPGPQYADEYDQRGQELDGYGRPPPRRQYTSDSHGQYSTGSSQQPQYGGSHQQEQRQQYPQTHEQGHSFPTGPSGGGHSYEFEGSTQQPAELYSPTVAAPPRGTAELYSPAPIAPGRAAELRSEPASPLQNNAGFDFQSGYSRSSPAPQPQQTTGPPAGSGAGYPGQRQYRPAQGGGY</sequence>
<keyword evidence="3" id="KW-1185">Reference proteome</keyword>
<organism evidence="2 3">
    <name type="scientific">Microdochium bolleyi</name>
    <dbReference type="NCBI Taxonomy" id="196109"/>
    <lineage>
        <taxon>Eukaryota</taxon>
        <taxon>Fungi</taxon>
        <taxon>Dikarya</taxon>
        <taxon>Ascomycota</taxon>
        <taxon>Pezizomycotina</taxon>
        <taxon>Sordariomycetes</taxon>
        <taxon>Xylariomycetidae</taxon>
        <taxon>Xylariales</taxon>
        <taxon>Microdochiaceae</taxon>
        <taxon>Microdochium</taxon>
    </lineage>
</organism>
<dbReference type="AlphaFoldDB" id="A0A136JFA0"/>
<feature type="compositionally biased region" description="Polar residues" evidence="1">
    <location>
        <begin position="308"/>
        <end position="340"/>
    </location>
</feature>
<feature type="compositionally biased region" description="Polar residues" evidence="1">
    <location>
        <begin position="528"/>
        <end position="543"/>
    </location>
</feature>
<reference evidence="3" key="1">
    <citation type="submission" date="2016-02" db="EMBL/GenBank/DDBJ databases">
        <title>Draft genome sequence of Microdochium bolleyi, a fungal endophyte of beachgrass.</title>
        <authorList>
            <consortium name="DOE Joint Genome Institute"/>
            <person name="David A.S."/>
            <person name="May G."/>
            <person name="Haridas S."/>
            <person name="Lim J."/>
            <person name="Wang M."/>
            <person name="Labutti K."/>
            <person name="Lipzen A."/>
            <person name="Barry K."/>
            <person name="Grigoriev I.V."/>
        </authorList>
    </citation>
    <scope>NUCLEOTIDE SEQUENCE [LARGE SCALE GENOMIC DNA]</scope>
    <source>
        <strain evidence="3">J235TASD1</strain>
    </source>
</reference>
<dbReference type="OrthoDB" id="5401332at2759"/>
<feature type="region of interest" description="Disordered" evidence="1">
    <location>
        <begin position="303"/>
        <end position="578"/>
    </location>
</feature>
<dbReference type="GO" id="GO:0005886">
    <property type="term" value="C:plasma membrane"/>
    <property type="evidence" value="ECO:0007669"/>
    <property type="project" value="TreeGrafter"/>
</dbReference>
<dbReference type="InterPro" id="IPR037504">
    <property type="entry name" value="PSI_induc_2"/>
</dbReference>
<dbReference type="STRING" id="196109.A0A136JFA0"/>
<dbReference type="EMBL" id="KQ964246">
    <property type="protein sequence ID" value="KXJ95845.1"/>
    <property type="molecule type" value="Genomic_DNA"/>
</dbReference>
<proteinExistence type="predicted"/>
<evidence type="ECO:0000313" key="3">
    <source>
        <dbReference type="Proteomes" id="UP000070501"/>
    </source>
</evidence>
<feature type="compositionally biased region" description="Low complexity" evidence="1">
    <location>
        <begin position="544"/>
        <end position="557"/>
    </location>
</feature>
<dbReference type="InParanoid" id="A0A136JFA0"/>
<accession>A0A136JFA0</accession>
<dbReference type="GO" id="GO:0005935">
    <property type="term" value="C:cellular bud neck"/>
    <property type="evidence" value="ECO:0007669"/>
    <property type="project" value="TreeGrafter"/>
</dbReference>
<dbReference type="PANTHER" id="PTHR40018">
    <property type="entry name" value="[PSI+] INDUCTION PROTEIN 2"/>
    <property type="match status" value="1"/>
</dbReference>
<gene>
    <name evidence="2" type="ORF">Micbo1qcDRAFT_172152</name>
</gene>
<evidence type="ECO:0000313" key="2">
    <source>
        <dbReference type="EMBL" id="KXJ95845.1"/>
    </source>
</evidence>
<protein>
    <recommendedName>
        <fullName evidence="4">Fibroin-3 related protein</fullName>
    </recommendedName>
</protein>
<evidence type="ECO:0000256" key="1">
    <source>
        <dbReference type="SAM" id="MobiDB-lite"/>
    </source>
</evidence>
<dbReference type="Proteomes" id="UP000070501">
    <property type="component" value="Unassembled WGS sequence"/>
</dbReference>
<evidence type="ECO:0008006" key="4">
    <source>
        <dbReference type="Google" id="ProtNLM"/>
    </source>
</evidence>